<comment type="subcellular location">
    <subcellularLocation>
        <location evidence="1">Cell membrane</location>
        <topology evidence="1">Multi-pass membrane protein</topology>
    </subcellularLocation>
</comment>
<evidence type="ECO:0000313" key="13">
    <source>
        <dbReference type="Proteomes" id="UP000193450"/>
    </source>
</evidence>
<dbReference type="PANTHER" id="PTHR24221">
    <property type="entry name" value="ATP-BINDING CASSETTE SUB-FAMILY B"/>
    <property type="match status" value="1"/>
</dbReference>
<evidence type="ECO:0000256" key="8">
    <source>
        <dbReference type="ARBA" id="ARBA00023136"/>
    </source>
</evidence>
<dbReference type="InterPro" id="IPR003439">
    <property type="entry name" value="ABC_transporter-like_ATP-bd"/>
</dbReference>
<feature type="domain" description="ABC transporter" evidence="10">
    <location>
        <begin position="335"/>
        <end position="570"/>
    </location>
</feature>
<keyword evidence="13" id="KW-1185">Reference proteome</keyword>
<dbReference type="EMBL" id="CP019343">
    <property type="protein sequence ID" value="ARN73324.1"/>
    <property type="molecule type" value="Genomic_DNA"/>
</dbReference>
<dbReference type="RefSeq" id="WP_085757436.1">
    <property type="nucleotide sequence ID" value="NZ_CP019343.1"/>
</dbReference>
<keyword evidence="5" id="KW-0547">Nucleotide-binding</keyword>
<keyword evidence="8 9" id="KW-0472">Membrane</keyword>
<feature type="domain" description="ABC transmembrane type-1" evidence="11">
    <location>
        <begin position="19"/>
        <end position="294"/>
    </location>
</feature>
<dbReference type="InterPro" id="IPR011527">
    <property type="entry name" value="ABC1_TM_dom"/>
</dbReference>
<dbReference type="Pfam" id="PF00005">
    <property type="entry name" value="ABC_tran"/>
    <property type="match status" value="1"/>
</dbReference>
<proteinExistence type="predicted"/>
<dbReference type="InterPro" id="IPR017871">
    <property type="entry name" value="ABC_transporter-like_CS"/>
</dbReference>
<feature type="transmembrane region" description="Helical" evidence="9">
    <location>
        <begin position="129"/>
        <end position="151"/>
    </location>
</feature>
<evidence type="ECO:0000259" key="10">
    <source>
        <dbReference type="PROSITE" id="PS50893"/>
    </source>
</evidence>
<dbReference type="PROSITE" id="PS00211">
    <property type="entry name" value="ABC_TRANSPORTER_1"/>
    <property type="match status" value="1"/>
</dbReference>
<evidence type="ECO:0000256" key="3">
    <source>
        <dbReference type="ARBA" id="ARBA00022475"/>
    </source>
</evidence>
<dbReference type="SMART" id="SM00382">
    <property type="entry name" value="AAA"/>
    <property type="match status" value="1"/>
</dbReference>
<dbReference type="OrthoDB" id="9806127at2"/>
<reference evidence="12 13" key="1">
    <citation type="submission" date="2016-11" db="EMBL/GenBank/DDBJ databases">
        <title>Trade-off between light-utilization and light-protection in marine flavobacteria.</title>
        <authorList>
            <person name="Kumagai Y."/>
        </authorList>
    </citation>
    <scope>NUCLEOTIDE SEQUENCE [LARGE SCALE GENOMIC DNA]</scope>
    <source>
        <strain evidence="12 13">NBRC 107125</strain>
    </source>
</reference>
<organism evidence="12 13">
    <name type="scientific">Oceanicoccus sagamiensis</name>
    <dbReference type="NCBI Taxonomy" id="716816"/>
    <lineage>
        <taxon>Bacteria</taxon>
        <taxon>Pseudomonadati</taxon>
        <taxon>Pseudomonadota</taxon>
        <taxon>Gammaproteobacteria</taxon>
        <taxon>Cellvibrionales</taxon>
        <taxon>Spongiibacteraceae</taxon>
        <taxon>Oceanicoccus</taxon>
    </lineage>
</organism>
<dbReference type="InterPro" id="IPR039421">
    <property type="entry name" value="Type_1_exporter"/>
</dbReference>
<feature type="transmembrane region" description="Helical" evidence="9">
    <location>
        <begin position="157"/>
        <end position="174"/>
    </location>
</feature>
<dbReference type="InterPro" id="IPR027417">
    <property type="entry name" value="P-loop_NTPase"/>
</dbReference>
<dbReference type="SUPFAM" id="SSF52540">
    <property type="entry name" value="P-loop containing nucleoside triphosphate hydrolases"/>
    <property type="match status" value="1"/>
</dbReference>
<evidence type="ECO:0000256" key="9">
    <source>
        <dbReference type="SAM" id="Phobius"/>
    </source>
</evidence>
<dbReference type="PROSITE" id="PS50893">
    <property type="entry name" value="ABC_TRANSPORTER_2"/>
    <property type="match status" value="1"/>
</dbReference>
<keyword evidence="6" id="KW-0067">ATP-binding</keyword>
<dbReference type="InterPro" id="IPR036640">
    <property type="entry name" value="ABC1_TM_sf"/>
</dbReference>
<dbReference type="KEGG" id="osg:BST96_03905"/>
<evidence type="ECO:0000256" key="4">
    <source>
        <dbReference type="ARBA" id="ARBA00022692"/>
    </source>
</evidence>
<dbReference type="PROSITE" id="PS50929">
    <property type="entry name" value="ABC_TM1F"/>
    <property type="match status" value="1"/>
</dbReference>
<dbReference type="InterPro" id="IPR003593">
    <property type="entry name" value="AAA+_ATPase"/>
</dbReference>
<dbReference type="Pfam" id="PF00664">
    <property type="entry name" value="ABC_membrane"/>
    <property type="match status" value="1"/>
</dbReference>
<dbReference type="Proteomes" id="UP000193450">
    <property type="component" value="Chromosome"/>
</dbReference>
<dbReference type="Gene3D" id="1.20.1560.10">
    <property type="entry name" value="ABC transporter type 1, transmembrane domain"/>
    <property type="match status" value="1"/>
</dbReference>
<protein>
    <recommendedName>
        <fullName evidence="14">Thiol reductant ABC exporter subunit CydD</fullName>
    </recommendedName>
</protein>
<evidence type="ECO:0000256" key="5">
    <source>
        <dbReference type="ARBA" id="ARBA00022741"/>
    </source>
</evidence>
<feature type="transmembrane region" description="Helical" evidence="9">
    <location>
        <begin position="54"/>
        <end position="73"/>
    </location>
</feature>
<dbReference type="SUPFAM" id="SSF90123">
    <property type="entry name" value="ABC transporter transmembrane region"/>
    <property type="match status" value="1"/>
</dbReference>
<keyword evidence="4 9" id="KW-0812">Transmembrane</keyword>
<dbReference type="PANTHER" id="PTHR24221:SF590">
    <property type="entry name" value="COMPONENT LINKED WITH THE ASSEMBLY OF CYTOCHROME' TRANSPORT TRANSMEMBRANE ATP-BINDING PROTEIN ABC TRANSPORTER CYDD-RELATED"/>
    <property type="match status" value="1"/>
</dbReference>
<gene>
    <name evidence="12" type="ORF">BST96_03905</name>
</gene>
<evidence type="ECO:0000256" key="2">
    <source>
        <dbReference type="ARBA" id="ARBA00022448"/>
    </source>
</evidence>
<feature type="transmembrane region" description="Helical" evidence="9">
    <location>
        <begin position="21"/>
        <end position="42"/>
    </location>
</feature>
<accession>A0A1X9N8A6</accession>
<evidence type="ECO:0000259" key="11">
    <source>
        <dbReference type="PROSITE" id="PS50929"/>
    </source>
</evidence>
<evidence type="ECO:0000256" key="1">
    <source>
        <dbReference type="ARBA" id="ARBA00004651"/>
    </source>
</evidence>
<dbReference type="Gene3D" id="3.40.50.300">
    <property type="entry name" value="P-loop containing nucleotide triphosphate hydrolases"/>
    <property type="match status" value="1"/>
</dbReference>
<dbReference type="FunFam" id="3.40.50.300:FF:000221">
    <property type="entry name" value="Multidrug ABC transporter ATP-binding protein"/>
    <property type="match status" value="1"/>
</dbReference>
<dbReference type="GO" id="GO:0140359">
    <property type="term" value="F:ABC-type transporter activity"/>
    <property type="evidence" value="ECO:0007669"/>
    <property type="project" value="InterPro"/>
</dbReference>
<feature type="transmembrane region" description="Helical" evidence="9">
    <location>
        <begin position="240"/>
        <end position="261"/>
    </location>
</feature>
<evidence type="ECO:0000313" key="12">
    <source>
        <dbReference type="EMBL" id="ARN73324.1"/>
    </source>
</evidence>
<evidence type="ECO:0000256" key="7">
    <source>
        <dbReference type="ARBA" id="ARBA00022989"/>
    </source>
</evidence>
<evidence type="ECO:0000256" key="6">
    <source>
        <dbReference type="ARBA" id="ARBA00022840"/>
    </source>
</evidence>
<keyword evidence="3" id="KW-1003">Cell membrane</keyword>
<dbReference type="GO" id="GO:0005524">
    <property type="term" value="F:ATP binding"/>
    <property type="evidence" value="ECO:0007669"/>
    <property type="project" value="UniProtKB-KW"/>
</dbReference>
<evidence type="ECO:0008006" key="14">
    <source>
        <dbReference type="Google" id="ProtNLM"/>
    </source>
</evidence>
<keyword evidence="2" id="KW-0813">Transport</keyword>
<dbReference type="STRING" id="716816.BST96_03905"/>
<sequence>MIGVDDRLVTPATMKWVRVGLIAGLATIPATILLYYVLGLAIDAAVDGNNMLRSWIAAFVGLVLLKAALAWVFRTGQFRASSSAKLNVRDQIYKQVIKLGPGLLGKRRTGEMANTATEGVEYLDYYFSVYFVQIWVAIAIPIFLCAAIFYIDWVVGLWMLAGVPLTPLFVGMAAQGFRKISGSNEETKNRNFAQYLDSIQGMSTLKMFNMDKRRGKEMEEGNELQRQQTMRLLMVAQFQFVFLELGFALFSTAFAMGVSLYRYSGGFMSAGEVVAVIFMSLEFSRTLLLIGEFFFAGALGREVAAKVVKFLDEEAPVKSDAGNNPGSTKGRAISIEFKAVDFTYPGAEEPAIKNLTMALQPNETVALIGKSGSGKTTVTNLMLRTLDPNKGHIYFDGHKDEELSLDWIREQIALVPQDPFLFFGTIADNLRIAKDDASEAELEAALKAAELWEFVQSSPAGINTMVGDQGTALSGGQAQRLAIARALLKDAPIVVLDEPTSQIDVETEALLNRAIERLTKNKTVLLIAHRLSTIEQADRIVVMDHGAVSESGTRQELLDHDGIYASMIKTKQNIEREAAVPVA</sequence>
<dbReference type="GO" id="GO:0005886">
    <property type="term" value="C:plasma membrane"/>
    <property type="evidence" value="ECO:0007669"/>
    <property type="project" value="UniProtKB-SubCell"/>
</dbReference>
<dbReference type="AlphaFoldDB" id="A0A1X9N8A6"/>
<dbReference type="GO" id="GO:0016887">
    <property type="term" value="F:ATP hydrolysis activity"/>
    <property type="evidence" value="ECO:0007669"/>
    <property type="project" value="InterPro"/>
</dbReference>
<keyword evidence="7 9" id="KW-1133">Transmembrane helix</keyword>
<name>A0A1X9N8A6_9GAMM</name>